<evidence type="ECO:0000313" key="4">
    <source>
        <dbReference type="Proteomes" id="UP000295711"/>
    </source>
</evidence>
<protein>
    <submittedName>
        <fullName evidence="3">Uncharacterized protein</fullName>
    </submittedName>
</protein>
<keyword evidence="2" id="KW-0812">Transmembrane</keyword>
<sequence length="114" mass="12816">MFIIMYILVAAGAGVMVYFGYLQGTSRFYMTLFSAAIVLYCLYLDFKKRMEKKAEEERNAQIKSGKKKSKNNMNASGHGKKQPKLTSASKIKGGQNISIRDAAHKATKDKNIRK</sequence>
<evidence type="ECO:0000313" key="3">
    <source>
        <dbReference type="EMBL" id="TCO84292.1"/>
    </source>
</evidence>
<feature type="compositionally biased region" description="Basic and acidic residues" evidence="1">
    <location>
        <begin position="101"/>
        <end position="114"/>
    </location>
</feature>
<evidence type="ECO:0000256" key="2">
    <source>
        <dbReference type="SAM" id="Phobius"/>
    </source>
</evidence>
<evidence type="ECO:0000256" key="1">
    <source>
        <dbReference type="SAM" id="MobiDB-lite"/>
    </source>
</evidence>
<keyword evidence="2" id="KW-1133">Transmembrane helix</keyword>
<organism evidence="3 4">
    <name type="scientific">Frisingicoccus caecimuris</name>
    <dbReference type="NCBI Taxonomy" id="1796636"/>
    <lineage>
        <taxon>Bacteria</taxon>
        <taxon>Bacillati</taxon>
        <taxon>Bacillota</taxon>
        <taxon>Clostridia</taxon>
        <taxon>Lachnospirales</taxon>
        <taxon>Lachnospiraceae</taxon>
        <taxon>Frisingicoccus</taxon>
    </lineage>
</organism>
<comment type="caution">
    <text evidence="3">The sequence shown here is derived from an EMBL/GenBank/DDBJ whole genome shotgun (WGS) entry which is preliminary data.</text>
</comment>
<reference evidence="3 4" key="1">
    <citation type="submission" date="2019-03" db="EMBL/GenBank/DDBJ databases">
        <title>Genomic Encyclopedia of Type Strains, Phase IV (KMG-IV): sequencing the most valuable type-strain genomes for metagenomic binning, comparative biology and taxonomic classification.</title>
        <authorList>
            <person name="Goeker M."/>
        </authorList>
    </citation>
    <scope>NUCLEOTIDE SEQUENCE [LARGE SCALE GENOMIC DNA]</scope>
    <source>
        <strain evidence="3 4">DSM 28559</strain>
    </source>
</reference>
<dbReference type="EMBL" id="SLXA01000008">
    <property type="protein sequence ID" value="TCO84292.1"/>
    <property type="molecule type" value="Genomic_DNA"/>
</dbReference>
<gene>
    <name evidence="3" type="ORF">EV212_10850</name>
</gene>
<feature type="region of interest" description="Disordered" evidence="1">
    <location>
        <begin position="55"/>
        <end position="114"/>
    </location>
</feature>
<name>A0A4V2SDM7_9FIRM</name>
<feature type="transmembrane region" description="Helical" evidence="2">
    <location>
        <begin position="28"/>
        <end position="46"/>
    </location>
</feature>
<dbReference type="RefSeq" id="WP_132092006.1">
    <property type="nucleotide sequence ID" value="NZ_JANKAQ010000009.1"/>
</dbReference>
<dbReference type="Proteomes" id="UP000295711">
    <property type="component" value="Unassembled WGS sequence"/>
</dbReference>
<accession>A0A4V2SDM7</accession>
<dbReference type="OrthoDB" id="10005293at2"/>
<keyword evidence="2" id="KW-0472">Membrane</keyword>
<feature type="transmembrane region" description="Helical" evidence="2">
    <location>
        <begin position="5"/>
        <end position="22"/>
    </location>
</feature>
<proteinExistence type="predicted"/>
<keyword evidence="4" id="KW-1185">Reference proteome</keyword>
<dbReference type="AlphaFoldDB" id="A0A4V2SDM7"/>